<evidence type="ECO:0000256" key="5">
    <source>
        <dbReference type="PROSITE-ProRule" id="PRU00205"/>
    </source>
</evidence>
<evidence type="ECO:0000259" key="7">
    <source>
        <dbReference type="PROSITE" id="PS50922"/>
    </source>
</evidence>
<dbReference type="GO" id="GO:0055088">
    <property type="term" value="P:lipid homeostasis"/>
    <property type="evidence" value="ECO:0007669"/>
    <property type="project" value="TreeGrafter"/>
</dbReference>
<feature type="transmembrane region" description="Helical" evidence="6">
    <location>
        <begin position="187"/>
        <end position="210"/>
    </location>
</feature>
<feature type="transmembrane region" description="Helical" evidence="6">
    <location>
        <begin position="20"/>
        <end position="40"/>
    </location>
</feature>
<name>A0A830HJX1_9CHLO</name>
<comment type="caution">
    <text evidence="8">The sequence shown here is derived from an EMBL/GenBank/DDBJ whole genome shotgun (WGS) entry which is preliminary data.</text>
</comment>
<dbReference type="OrthoDB" id="10266980at2759"/>
<keyword evidence="4 5" id="KW-0472">Membrane</keyword>
<feature type="transmembrane region" description="Helical" evidence="6">
    <location>
        <begin position="222"/>
        <end position="244"/>
    </location>
</feature>
<dbReference type="InterPro" id="IPR006634">
    <property type="entry name" value="TLC-dom"/>
</dbReference>
<proteinExistence type="predicted"/>
<organism evidence="8 9">
    <name type="scientific">Pycnococcus provasolii</name>
    <dbReference type="NCBI Taxonomy" id="41880"/>
    <lineage>
        <taxon>Eukaryota</taxon>
        <taxon>Viridiplantae</taxon>
        <taxon>Chlorophyta</taxon>
        <taxon>Pseudoscourfieldiophyceae</taxon>
        <taxon>Pseudoscourfieldiales</taxon>
        <taxon>Pycnococcaceae</taxon>
        <taxon>Pycnococcus</taxon>
    </lineage>
</organism>
<protein>
    <recommendedName>
        <fullName evidence="7">TLC domain-containing protein</fullName>
    </recommendedName>
</protein>
<dbReference type="AlphaFoldDB" id="A0A830HJX1"/>
<evidence type="ECO:0000256" key="4">
    <source>
        <dbReference type="ARBA" id="ARBA00023136"/>
    </source>
</evidence>
<evidence type="ECO:0000313" key="8">
    <source>
        <dbReference type="EMBL" id="GHP05307.1"/>
    </source>
</evidence>
<feature type="domain" description="TLC" evidence="7">
    <location>
        <begin position="54"/>
        <end position="255"/>
    </location>
</feature>
<evidence type="ECO:0000256" key="1">
    <source>
        <dbReference type="ARBA" id="ARBA00004141"/>
    </source>
</evidence>
<reference evidence="8" key="1">
    <citation type="submission" date="2020-10" db="EMBL/GenBank/DDBJ databases">
        <title>Unveiling of a novel bifunctional photoreceptor, Dualchrome1, isolated from a cosmopolitan green alga.</title>
        <authorList>
            <person name="Suzuki S."/>
            <person name="Kawachi M."/>
        </authorList>
    </citation>
    <scope>NUCLEOTIDE SEQUENCE</scope>
    <source>
        <strain evidence="8">NIES 2893</strain>
    </source>
</reference>
<feature type="transmembrane region" description="Helical" evidence="6">
    <location>
        <begin position="129"/>
        <end position="149"/>
    </location>
</feature>
<keyword evidence="9" id="KW-1185">Reference proteome</keyword>
<dbReference type="Proteomes" id="UP000660262">
    <property type="component" value="Unassembled WGS sequence"/>
</dbReference>
<evidence type="ECO:0000256" key="2">
    <source>
        <dbReference type="ARBA" id="ARBA00022692"/>
    </source>
</evidence>
<feature type="transmembrane region" description="Helical" evidence="6">
    <location>
        <begin position="61"/>
        <end position="81"/>
    </location>
</feature>
<dbReference type="PANTHER" id="PTHR13439:SF0">
    <property type="entry name" value="TOPOISOMERASE I DAMAGE AFFECTED PROTEIN 4"/>
    <property type="match status" value="1"/>
</dbReference>
<dbReference type="GO" id="GO:0016020">
    <property type="term" value="C:membrane"/>
    <property type="evidence" value="ECO:0007669"/>
    <property type="project" value="UniProtKB-SubCell"/>
</dbReference>
<dbReference type="EMBL" id="BNJQ01000010">
    <property type="protein sequence ID" value="GHP05307.1"/>
    <property type="molecule type" value="Genomic_DNA"/>
</dbReference>
<dbReference type="PANTHER" id="PTHR13439">
    <property type="entry name" value="CT120 PROTEIN"/>
    <property type="match status" value="1"/>
</dbReference>
<dbReference type="GO" id="GO:0005783">
    <property type="term" value="C:endoplasmic reticulum"/>
    <property type="evidence" value="ECO:0007669"/>
    <property type="project" value="TreeGrafter"/>
</dbReference>
<keyword evidence="3 6" id="KW-1133">Transmembrane helix</keyword>
<gene>
    <name evidence="8" type="ORF">PPROV_000405900</name>
</gene>
<feature type="transmembrane region" description="Helical" evidence="6">
    <location>
        <begin position="101"/>
        <end position="122"/>
    </location>
</feature>
<dbReference type="InterPro" id="IPR050846">
    <property type="entry name" value="TLCD"/>
</dbReference>
<dbReference type="PROSITE" id="PS50922">
    <property type="entry name" value="TLC"/>
    <property type="match status" value="1"/>
</dbReference>
<evidence type="ECO:0000256" key="3">
    <source>
        <dbReference type="ARBA" id="ARBA00022989"/>
    </source>
</evidence>
<sequence>MLLAPMAYLAHQPWWFYATYAAYLSLMLVVHNVVAPAILWRCSGTYRKEARDLKQRLVWRNIATSMVHAATFFTTAVIDFSDGDFSCRLWTSNSPFQEACFALMLAYLTYDTILVIVTYLHGTITFPMFVGYSVHHWLGIISYLIVLGGKQGGEFGTYVHLSELSTVFLHIRWFYERTKRPEALGFLITSALFALCFTATRVLLPMYMIIQQYSTVHLWTDAWRGQAVFAISLVFYALQLMWFVEVATGVKEGVQALLKPKPKSS</sequence>
<evidence type="ECO:0000256" key="6">
    <source>
        <dbReference type="SAM" id="Phobius"/>
    </source>
</evidence>
<comment type="subcellular location">
    <subcellularLocation>
        <location evidence="1">Membrane</location>
        <topology evidence="1">Multi-pass membrane protein</topology>
    </subcellularLocation>
</comment>
<evidence type="ECO:0000313" key="9">
    <source>
        <dbReference type="Proteomes" id="UP000660262"/>
    </source>
</evidence>
<accession>A0A830HJX1</accession>
<dbReference type="Pfam" id="PF03798">
    <property type="entry name" value="TRAM_LAG1_CLN8"/>
    <property type="match status" value="1"/>
</dbReference>
<keyword evidence="2 5" id="KW-0812">Transmembrane</keyword>